<dbReference type="InterPro" id="IPR014507">
    <property type="entry name" value="Baseplate_assembly_J_pred"/>
</dbReference>
<feature type="domain" description="Baseplate protein J-like barrel" evidence="1">
    <location>
        <begin position="99"/>
        <end position="176"/>
    </location>
</feature>
<protein>
    <submittedName>
        <fullName evidence="4">Baseplate J protein</fullName>
    </submittedName>
</protein>
<evidence type="ECO:0000259" key="3">
    <source>
        <dbReference type="Pfam" id="PF26079"/>
    </source>
</evidence>
<reference evidence="4 5" key="1">
    <citation type="submission" date="2018-03" db="EMBL/GenBank/DDBJ databases">
        <title>Brevisbacillus phylogenomics.</title>
        <authorList>
            <person name="Dunlap C."/>
        </authorList>
    </citation>
    <scope>NUCLEOTIDE SEQUENCE [LARGE SCALE GENOMIC DNA]</scope>
    <source>
        <strain evidence="4 5">NRRL B-41110</strain>
    </source>
</reference>
<organism evidence="4 5">
    <name type="scientific">Brevibacillus porteri</name>
    <dbReference type="NCBI Taxonomy" id="2126350"/>
    <lineage>
        <taxon>Bacteria</taxon>
        <taxon>Bacillati</taxon>
        <taxon>Bacillota</taxon>
        <taxon>Bacilli</taxon>
        <taxon>Bacillales</taxon>
        <taxon>Paenibacillaceae</taxon>
        <taxon>Brevibacillus</taxon>
    </lineage>
</organism>
<comment type="caution">
    <text evidence="4">The sequence shown here is derived from an EMBL/GenBank/DDBJ whole genome shotgun (WGS) entry which is preliminary data.</text>
</comment>
<accession>A0ABX5FGW6</accession>
<dbReference type="PIRSF" id="PIRSF020481">
    <property type="entry name" value="BAP"/>
    <property type="match status" value="1"/>
</dbReference>
<dbReference type="InterPro" id="IPR052726">
    <property type="entry name" value="Phage_Baseplate_Hub"/>
</dbReference>
<dbReference type="InterPro" id="IPR058531">
    <property type="entry name" value="Baseplate_J_M"/>
</dbReference>
<dbReference type="Proteomes" id="UP000241645">
    <property type="component" value="Unassembled WGS sequence"/>
</dbReference>
<evidence type="ECO:0000259" key="2">
    <source>
        <dbReference type="Pfam" id="PF26078"/>
    </source>
</evidence>
<sequence length="365" mass="40430">MPDITIVEKSPEKIENEAVAIFESETKIKLVPADPRRKFMQVIIALLAQQRSNIDFAAKQTLLAYAISDNLDHLGVPSDTPRLEPSFAKTTQRFHLSVAQPQTIPKGTRVTAGDGVFFAVQQDMPVQIGQLFVDVEVWCTEAGDSGNGYVPGELNQLVDPLRWVAKVENLTKSEGGADWEEDDPYADRIRQAPEKFSVAGPDGAYIYWARTASSLIVDVSVRSPSPGVVEIRPLLKGGNIPGQEILDMVQEKCNDRKVRPLTDQVQVIAPEIVHYDLKVTYWIAIDKSTIATSIQTDVQQAIEAYKLWQKSKLGRDIDSSELIARIKNAGAKRVIVTLPAYQKLEPYQVAKENVVSVTYGGLEDD</sequence>
<dbReference type="InterPro" id="IPR006949">
    <property type="entry name" value="Barrel_Baseplate_J-like"/>
</dbReference>
<keyword evidence="5" id="KW-1185">Reference proteome</keyword>
<dbReference type="EMBL" id="PXZO01000076">
    <property type="protein sequence ID" value="PSK01715.1"/>
    <property type="molecule type" value="Genomic_DNA"/>
</dbReference>
<dbReference type="PANTHER" id="PTHR35862:SF1">
    <property type="entry name" value="FELS-2 PROPHAGE PROTEIN"/>
    <property type="match status" value="1"/>
</dbReference>
<gene>
    <name evidence="4" type="ORF">C7R92_31310</name>
</gene>
<dbReference type="Pfam" id="PF26079">
    <property type="entry name" value="Baseplate_J_C"/>
    <property type="match status" value="1"/>
</dbReference>
<dbReference type="Pfam" id="PF26078">
    <property type="entry name" value="Baseplate_J_M"/>
    <property type="match status" value="1"/>
</dbReference>
<evidence type="ECO:0000313" key="5">
    <source>
        <dbReference type="Proteomes" id="UP000241645"/>
    </source>
</evidence>
<feature type="domain" description="Baseplate J-like central" evidence="2">
    <location>
        <begin position="198"/>
        <end position="269"/>
    </location>
</feature>
<feature type="domain" description="Baseplate J-like C-terminal" evidence="3">
    <location>
        <begin position="279"/>
        <end position="357"/>
    </location>
</feature>
<evidence type="ECO:0000259" key="1">
    <source>
        <dbReference type="Pfam" id="PF04865"/>
    </source>
</evidence>
<dbReference type="PANTHER" id="PTHR35862">
    <property type="entry name" value="FELS-2 PROPHAGE PROTEIN"/>
    <property type="match status" value="1"/>
</dbReference>
<proteinExistence type="predicted"/>
<evidence type="ECO:0000313" key="4">
    <source>
        <dbReference type="EMBL" id="PSK01715.1"/>
    </source>
</evidence>
<name>A0ABX5FGW6_9BACL</name>
<dbReference type="InterPro" id="IPR058530">
    <property type="entry name" value="Baseplate_J-like_C"/>
</dbReference>
<dbReference type="Pfam" id="PF04865">
    <property type="entry name" value="Baseplate_J"/>
    <property type="match status" value="1"/>
</dbReference>